<organism evidence="15 16">
    <name type="scientific">Romanomermis culicivorax</name>
    <name type="common">Nematode worm</name>
    <dbReference type="NCBI Taxonomy" id="13658"/>
    <lineage>
        <taxon>Eukaryota</taxon>
        <taxon>Metazoa</taxon>
        <taxon>Ecdysozoa</taxon>
        <taxon>Nematoda</taxon>
        <taxon>Enoplea</taxon>
        <taxon>Dorylaimia</taxon>
        <taxon>Mermithida</taxon>
        <taxon>Mermithoidea</taxon>
        <taxon>Mermithidae</taxon>
        <taxon>Romanomermis</taxon>
    </lineage>
</organism>
<feature type="binding site" evidence="12">
    <location>
        <position position="273"/>
    </location>
    <ligand>
        <name>ATP</name>
        <dbReference type="ChEBI" id="CHEBI:30616"/>
    </ligand>
</feature>
<comment type="catalytic activity">
    <reaction evidence="13">
        <text>(2R)-3-phosphoglycerate + ATP = (2R)-3-phospho-glyceroyl phosphate + ADP</text>
        <dbReference type="Rhea" id="RHEA:14801"/>
        <dbReference type="ChEBI" id="CHEBI:30616"/>
        <dbReference type="ChEBI" id="CHEBI:57604"/>
        <dbReference type="ChEBI" id="CHEBI:58272"/>
        <dbReference type="ChEBI" id="CHEBI:456216"/>
        <dbReference type="EC" id="2.7.2.3"/>
    </reaction>
</comment>
<dbReference type="GO" id="GO:0005829">
    <property type="term" value="C:cytosol"/>
    <property type="evidence" value="ECO:0007669"/>
    <property type="project" value="TreeGrafter"/>
</dbReference>
<dbReference type="GO" id="GO:0046872">
    <property type="term" value="F:metal ion binding"/>
    <property type="evidence" value="ECO:0007669"/>
    <property type="project" value="UniProtKB-KW"/>
</dbReference>
<evidence type="ECO:0000256" key="11">
    <source>
        <dbReference type="ARBA" id="ARBA00023152"/>
    </source>
</evidence>
<keyword evidence="7" id="KW-0547">Nucleotide-binding</keyword>
<dbReference type="AlphaFoldDB" id="A0A915JPA9"/>
<dbReference type="GO" id="GO:0006096">
    <property type="term" value="P:glycolytic process"/>
    <property type="evidence" value="ECO:0007669"/>
    <property type="project" value="UniProtKB-KW"/>
</dbReference>
<evidence type="ECO:0000256" key="7">
    <source>
        <dbReference type="ARBA" id="ARBA00022741"/>
    </source>
</evidence>
<feature type="binding site" evidence="12">
    <location>
        <position position="304"/>
    </location>
    <ligand>
        <name>ATP</name>
        <dbReference type="ChEBI" id="CHEBI:30616"/>
    </ligand>
</feature>
<dbReference type="Pfam" id="PF00162">
    <property type="entry name" value="PGK"/>
    <property type="match status" value="1"/>
</dbReference>
<protein>
    <recommendedName>
        <fullName evidence="4 13">Phosphoglycerate kinase</fullName>
        <ecNumber evidence="4 13">2.7.2.3</ecNumber>
    </recommendedName>
</protein>
<evidence type="ECO:0000256" key="9">
    <source>
        <dbReference type="ARBA" id="ARBA00022840"/>
    </source>
</evidence>
<evidence type="ECO:0000256" key="13">
    <source>
        <dbReference type="RuleBase" id="RU000532"/>
    </source>
</evidence>
<dbReference type="FunFam" id="3.40.50.1260:FF:000031">
    <property type="entry name" value="Phosphoglycerate kinase 1"/>
    <property type="match status" value="1"/>
</dbReference>
<evidence type="ECO:0000256" key="5">
    <source>
        <dbReference type="ARBA" id="ARBA00022679"/>
    </source>
</evidence>
<keyword evidence="6" id="KW-0479">Metal-binding</keyword>
<evidence type="ECO:0000256" key="1">
    <source>
        <dbReference type="ARBA" id="ARBA00001946"/>
    </source>
</evidence>
<evidence type="ECO:0000256" key="8">
    <source>
        <dbReference type="ARBA" id="ARBA00022777"/>
    </source>
</evidence>
<evidence type="ECO:0000256" key="4">
    <source>
        <dbReference type="ARBA" id="ARBA00013061"/>
    </source>
</evidence>
<keyword evidence="5 13" id="KW-0808">Transferase</keyword>
<keyword evidence="10" id="KW-0460">Magnesium</keyword>
<reference evidence="16" key="1">
    <citation type="submission" date="2022-11" db="UniProtKB">
        <authorList>
            <consortium name="WormBaseParasite"/>
        </authorList>
    </citation>
    <scope>IDENTIFICATION</scope>
</reference>
<dbReference type="GO" id="GO:0004618">
    <property type="term" value="F:phosphoglycerate kinase activity"/>
    <property type="evidence" value="ECO:0007669"/>
    <property type="project" value="UniProtKB-EC"/>
</dbReference>
<name>A0A915JPA9_ROMCU</name>
<proteinExistence type="inferred from homology"/>
<feature type="binding site" evidence="12">
    <location>
        <position position="180"/>
    </location>
    <ligand>
        <name>ATP</name>
        <dbReference type="ChEBI" id="CHEBI:30616"/>
    </ligand>
</feature>
<dbReference type="SUPFAM" id="SSF53748">
    <property type="entry name" value="Phosphoglycerate kinase"/>
    <property type="match status" value="1"/>
</dbReference>
<dbReference type="WBParaSite" id="nRc.2.0.1.t27928-RA">
    <property type="protein sequence ID" value="nRc.2.0.1.t27928-RA"/>
    <property type="gene ID" value="nRc.2.0.1.g27928"/>
</dbReference>
<dbReference type="Gene3D" id="3.40.50.1260">
    <property type="entry name" value="Phosphoglycerate kinase, N-terminal domain"/>
    <property type="match status" value="2"/>
</dbReference>
<dbReference type="EC" id="2.7.2.3" evidence="4 13"/>
<evidence type="ECO:0000256" key="14">
    <source>
        <dbReference type="RuleBase" id="RU000696"/>
    </source>
</evidence>
<dbReference type="InterPro" id="IPR036043">
    <property type="entry name" value="Phosphoglycerate_kinase_sf"/>
</dbReference>
<evidence type="ECO:0000256" key="3">
    <source>
        <dbReference type="ARBA" id="ARBA00008982"/>
    </source>
</evidence>
<dbReference type="PRINTS" id="PR00477">
    <property type="entry name" value="PHGLYCKINASE"/>
</dbReference>
<dbReference type="GO" id="GO:0006094">
    <property type="term" value="P:gluconeogenesis"/>
    <property type="evidence" value="ECO:0007669"/>
    <property type="project" value="TreeGrafter"/>
</dbReference>
<accession>A0A915JPA9</accession>
<evidence type="ECO:0000313" key="16">
    <source>
        <dbReference type="WBParaSite" id="nRc.2.0.1.t27928-RA"/>
    </source>
</evidence>
<evidence type="ECO:0000256" key="2">
    <source>
        <dbReference type="ARBA" id="ARBA00004838"/>
    </source>
</evidence>
<dbReference type="Proteomes" id="UP000887565">
    <property type="component" value="Unplaced"/>
</dbReference>
<keyword evidence="15" id="KW-1185">Reference proteome</keyword>
<dbReference type="InterPro" id="IPR015824">
    <property type="entry name" value="Phosphoglycerate_kinase_N"/>
</dbReference>
<dbReference type="InterPro" id="IPR001576">
    <property type="entry name" value="Phosphoglycerate_kinase"/>
</dbReference>
<feature type="binding site" evidence="12">
    <location>
        <begin position="333"/>
        <end position="336"/>
    </location>
    <ligand>
        <name>ATP</name>
        <dbReference type="ChEBI" id="CHEBI:30616"/>
    </ligand>
</feature>
<evidence type="ECO:0000256" key="12">
    <source>
        <dbReference type="PIRSR" id="PIRSR000724-2"/>
    </source>
</evidence>
<evidence type="ECO:0000313" key="15">
    <source>
        <dbReference type="Proteomes" id="UP000887565"/>
    </source>
</evidence>
<evidence type="ECO:0000256" key="10">
    <source>
        <dbReference type="ARBA" id="ARBA00022842"/>
    </source>
</evidence>
<comment type="subunit">
    <text evidence="14">Monomer.</text>
</comment>
<dbReference type="PANTHER" id="PTHR11406">
    <property type="entry name" value="PHOSPHOGLYCERATE KINASE"/>
    <property type="match status" value="1"/>
</dbReference>
<dbReference type="PANTHER" id="PTHR11406:SF0">
    <property type="entry name" value="PHOSPHOGLYCERATE KINASE"/>
    <property type="match status" value="1"/>
</dbReference>
<dbReference type="OMA" id="GPETNKK"/>
<keyword evidence="8 13" id="KW-0418">Kinase</keyword>
<keyword evidence="11" id="KW-0324">Glycolysis</keyword>
<dbReference type="GO" id="GO:0005524">
    <property type="term" value="F:ATP binding"/>
    <property type="evidence" value="ECO:0007669"/>
    <property type="project" value="UniProtKB-KW"/>
</dbReference>
<evidence type="ECO:0000256" key="6">
    <source>
        <dbReference type="ARBA" id="ARBA00022723"/>
    </source>
</evidence>
<comment type="pathway">
    <text evidence="2 13">Carbohydrate degradation; glycolysis; pyruvate from D-glyceraldehyde 3-phosphate: step 2/5.</text>
</comment>
<comment type="cofactor">
    <cofactor evidence="1">
        <name>Mg(2+)</name>
        <dbReference type="ChEBI" id="CHEBI:18420"/>
    </cofactor>
</comment>
<dbReference type="PIRSF" id="PIRSF000724">
    <property type="entry name" value="Pgk"/>
    <property type="match status" value="1"/>
</dbReference>
<dbReference type="GO" id="GO:0043531">
    <property type="term" value="F:ADP binding"/>
    <property type="evidence" value="ECO:0007669"/>
    <property type="project" value="TreeGrafter"/>
</dbReference>
<comment type="similarity">
    <text evidence="3 13">Belongs to the phosphoglycerate kinase family.</text>
</comment>
<keyword evidence="9 12" id="KW-0067">ATP-binding</keyword>
<sequence length="373" mass="40979">MISHLEASIVLIRTFILFPYNIYHYKWYFCRLCWKESAFKIQSSFSFFPFSEVTFLPDCVGEEVEQACADPAPGSVILLENLRFHVEEEGKGVGPDNQKIKAGKEDIEKFRSSLTKLGDVFVNDAFGTAHRAHSSMVGVNLDKKVSGFLLKKELQYFAKAVENPERPFLAILGGAKVADKIQLIKNLLDKVDEMIIGGGMAFTFLKVLHNMKIGNSLYDEAGAQIVNELIEKAKEKNVKIHLPIDFVCGDKFAEDATVTTTTLEHGIEDEQMGLDVGPASAALFKEAIARAKLIVWNGPPGVFEFDSFCHGTCALMEAVVEATARGATSIIGGGDTATCCAKWHTEAKVSHVSTGGGASLELLEGEKFRLLFR</sequence>